<dbReference type="GO" id="GO:0005739">
    <property type="term" value="C:mitochondrion"/>
    <property type="evidence" value="ECO:0007669"/>
    <property type="project" value="UniProtKB-SubCell"/>
</dbReference>
<dbReference type="PANTHER" id="PTHR16821:SF2">
    <property type="entry name" value="FRATAXIN, MITOCHONDRIAL"/>
    <property type="match status" value="1"/>
</dbReference>
<evidence type="ECO:0000256" key="11">
    <source>
        <dbReference type="ARBA" id="ARBA00023128"/>
    </source>
</evidence>
<comment type="caution">
    <text evidence="13">The sequence shown here is derived from an EMBL/GenBank/DDBJ whole genome shotgun (WGS) entry which is preliminary data.</text>
</comment>
<evidence type="ECO:0000256" key="9">
    <source>
        <dbReference type="ARBA" id="ARBA00023004"/>
    </source>
</evidence>
<dbReference type="Gene3D" id="3.30.920.10">
    <property type="entry name" value="Frataxin/CyaY"/>
    <property type="match status" value="1"/>
</dbReference>
<evidence type="ECO:0000256" key="10">
    <source>
        <dbReference type="ARBA" id="ARBA00023065"/>
    </source>
</evidence>
<keyword evidence="4" id="KW-0409">Iron storage</keyword>
<dbReference type="GO" id="GO:0016226">
    <property type="term" value="P:iron-sulfur cluster assembly"/>
    <property type="evidence" value="ECO:0007669"/>
    <property type="project" value="InterPro"/>
</dbReference>
<gene>
    <name evidence="13" type="ORF">C0Q70_20580</name>
</gene>
<dbReference type="PROSITE" id="PS01344">
    <property type="entry name" value="FRATAXIN_1"/>
    <property type="match status" value="1"/>
</dbReference>
<dbReference type="CDD" id="cd00503">
    <property type="entry name" value="Frataxin"/>
    <property type="match status" value="1"/>
</dbReference>
<evidence type="ECO:0000256" key="6">
    <source>
        <dbReference type="ARBA" id="ARBA00022496"/>
    </source>
</evidence>
<evidence type="ECO:0000256" key="8">
    <source>
        <dbReference type="ARBA" id="ARBA00023002"/>
    </source>
</evidence>
<keyword evidence="10" id="KW-0406">Ion transport</keyword>
<dbReference type="PANTHER" id="PTHR16821">
    <property type="entry name" value="FRATAXIN"/>
    <property type="match status" value="1"/>
</dbReference>
<evidence type="ECO:0000256" key="3">
    <source>
        <dbReference type="ARBA" id="ARBA00013107"/>
    </source>
</evidence>
<dbReference type="InterPro" id="IPR002908">
    <property type="entry name" value="Frataxin/CyaY"/>
</dbReference>
<dbReference type="Proteomes" id="UP000245119">
    <property type="component" value="Linkage Group LG13"/>
</dbReference>
<keyword evidence="5" id="KW-0813">Transport</keyword>
<dbReference type="GO" id="GO:0006826">
    <property type="term" value="P:iron ion transport"/>
    <property type="evidence" value="ECO:0007669"/>
    <property type="project" value="UniProtKB-KW"/>
</dbReference>
<dbReference type="GO" id="GO:0008198">
    <property type="term" value="F:ferrous iron binding"/>
    <property type="evidence" value="ECO:0007669"/>
    <property type="project" value="TreeGrafter"/>
</dbReference>
<comment type="similarity">
    <text evidence="2">Belongs to the frataxin family.</text>
</comment>
<accession>A0A2T7NFZ9</accession>
<comment type="subcellular location">
    <subcellularLocation>
        <location evidence="1">Mitochondrion</location>
    </subcellularLocation>
</comment>
<dbReference type="GO" id="GO:0051537">
    <property type="term" value="F:2 iron, 2 sulfur cluster binding"/>
    <property type="evidence" value="ECO:0007669"/>
    <property type="project" value="TreeGrafter"/>
</dbReference>
<organism evidence="13 14">
    <name type="scientific">Pomacea canaliculata</name>
    <name type="common">Golden apple snail</name>
    <dbReference type="NCBI Taxonomy" id="400727"/>
    <lineage>
        <taxon>Eukaryota</taxon>
        <taxon>Metazoa</taxon>
        <taxon>Spiralia</taxon>
        <taxon>Lophotrochozoa</taxon>
        <taxon>Mollusca</taxon>
        <taxon>Gastropoda</taxon>
        <taxon>Caenogastropoda</taxon>
        <taxon>Architaenioglossa</taxon>
        <taxon>Ampullarioidea</taxon>
        <taxon>Ampullariidae</taxon>
        <taxon>Pomacea</taxon>
    </lineage>
</organism>
<dbReference type="OrthoDB" id="1897642at2759"/>
<dbReference type="SUPFAM" id="SSF55387">
    <property type="entry name" value="Frataxin/Nqo15-like"/>
    <property type="match status" value="1"/>
</dbReference>
<keyword evidence="6" id="KW-0410">Iron transport</keyword>
<evidence type="ECO:0000256" key="12">
    <source>
        <dbReference type="ARBA" id="ARBA00047990"/>
    </source>
</evidence>
<dbReference type="EMBL" id="PZQS01000013">
    <property type="protein sequence ID" value="PVD20086.1"/>
    <property type="molecule type" value="Genomic_DNA"/>
</dbReference>
<reference evidence="13 14" key="1">
    <citation type="submission" date="2018-04" db="EMBL/GenBank/DDBJ databases">
        <title>The genome of golden apple snail Pomacea canaliculata provides insight into stress tolerance and invasive adaptation.</title>
        <authorList>
            <person name="Liu C."/>
            <person name="Liu B."/>
            <person name="Ren Y."/>
            <person name="Zhang Y."/>
            <person name="Wang H."/>
            <person name="Li S."/>
            <person name="Jiang F."/>
            <person name="Yin L."/>
            <person name="Zhang G."/>
            <person name="Qian W."/>
            <person name="Fan W."/>
        </authorList>
    </citation>
    <scope>NUCLEOTIDE SEQUENCE [LARGE SCALE GENOMIC DNA]</scope>
    <source>
        <strain evidence="13">SZHN2017</strain>
        <tissue evidence="13">Muscle</tissue>
    </source>
</reference>
<keyword evidence="11" id="KW-0496">Mitochondrion</keyword>
<dbReference type="GO" id="GO:0004322">
    <property type="term" value="F:ferroxidase activity"/>
    <property type="evidence" value="ECO:0007669"/>
    <property type="project" value="UniProtKB-EC"/>
</dbReference>
<dbReference type="STRING" id="400727.A0A2T7NFZ9"/>
<dbReference type="EC" id="1.16.3.1" evidence="3"/>
<keyword evidence="8" id="KW-0560">Oxidoreductase</keyword>
<evidence type="ECO:0000256" key="1">
    <source>
        <dbReference type="ARBA" id="ARBA00004173"/>
    </source>
</evidence>
<dbReference type="SMART" id="SM01219">
    <property type="entry name" value="Frataxin_Cyay"/>
    <property type="match status" value="1"/>
</dbReference>
<evidence type="ECO:0000256" key="5">
    <source>
        <dbReference type="ARBA" id="ARBA00022448"/>
    </source>
</evidence>
<comment type="catalytic activity">
    <reaction evidence="12">
        <text>4 Fe(2+) + O2 + 4 H(+) = 4 Fe(3+) + 2 H2O</text>
        <dbReference type="Rhea" id="RHEA:11148"/>
        <dbReference type="ChEBI" id="CHEBI:15377"/>
        <dbReference type="ChEBI" id="CHEBI:15378"/>
        <dbReference type="ChEBI" id="CHEBI:15379"/>
        <dbReference type="ChEBI" id="CHEBI:29033"/>
        <dbReference type="ChEBI" id="CHEBI:29034"/>
        <dbReference type="EC" id="1.16.3.1"/>
    </reaction>
</comment>
<protein>
    <recommendedName>
        <fullName evidence="3">ferroxidase</fullName>
        <ecNumber evidence="3">1.16.3.1</ecNumber>
    </recommendedName>
</protein>
<dbReference type="InterPro" id="IPR036524">
    <property type="entry name" value="Frataxin/CyaY_sf"/>
</dbReference>
<dbReference type="GO" id="GO:0008199">
    <property type="term" value="F:ferric iron binding"/>
    <property type="evidence" value="ECO:0007669"/>
    <property type="project" value="InterPro"/>
</dbReference>
<dbReference type="NCBIfam" id="TIGR03422">
    <property type="entry name" value="mito_frataxin"/>
    <property type="match status" value="1"/>
</dbReference>
<keyword evidence="14" id="KW-1185">Reference proteome</keyword>
<dbReference type="GO" id="GO:0034986">
    <property type="term" value="F:iron chaperone activity"/>
    <property type="evidence" value="ECO:0007669"/>
    <property type="project" value="TreeGrafter"/>
</dbReference>
<evidence type="ECO:0000256" key="7">
    <source>
        <dbReference type="ARBA" id="ARBA00022946"/>
    </source>
</evidence>
<dbReference type="InterPro" id="IPR020895">
    <property type="entry name" value="Frataxin_CS"/>
</dbReference>
<evidence type="ECO:0000313" key="14">
    <source>
        <dbReference type="Proteomes" id="UP000245119"/>
    </source>
</evidence>
<keyword evidence="9" id="KW-0408">Iron</keyword>
<dbReference type="AlphaFoldDB" id="A0A2T7NFZ9"/>
<dbReference type="GO" id="GO:0006879">
    <property type="term" value="P:intracellular iron ion homeostasis"/>
    <property type="evidence" value="ECO:0007669"/>
    <property type="project" value="UniProtKB-KW"/>
</dbReference>
<evidence type="ECO:0000256" key="4">
    <source>
        <dbReference type="ARBA" id="ARBA00022434"/>
    </source>
</evidence>
<dbReference type="InterPro" id="IPR017789">
    <property type="entry name" value="Frataxin"/>
</dbReference>
<proteinExistence type="inferred from homology"/>
<dbReference type="PROSITE" id="PS50810">
    <property type="entry name" value="FRATAXIN_2"/>
    <property type="match status" value="1"/>
</dbReference>
<sequence length="136" mass="15374">MELHTASKKQLTPSPQSVISAEEYENLVADTLVSLAECFEDLPEKINCSKDYDVTYHDGVLTISLGGSLGTYVINKQSPNRQIWLSSPKSGPKRYDYEDGRWIYHRGREGLHSLLEKELSEILQTPINLSSCFCYS</sequence>
<evidence type="ECO:0000313" key="13">
    <source>
        <dbReference type="EMBL" id="PVD20086.1"/>
    </source>
</evidence>
<dbReference type="Pfam" id="PF01491">
    <property type="entry name" value="Frataxin_Cyay"/>
    <property type="match status" value="1"/>
</dbReference>
<dbReference type="NCBIfam" id="TIGR03421">
    <property type="entry name" value="FeS_CyaY"/>
    <property type="match status" value="1"/>
</dbReference>
<keyword evidence="7" id="KW-0809">Transit peptide</keyword>
<name>A0A2T7NFZ9_POMCA</name>
<evidence type="ECO:0000256" key="2">
    <source>
        <dbReference type="ARBA" id="ARBA00008183"/>
    </source>
</evidence>
<dbReference type="PRINTS" id="PR00904">
    <property type="entry name" value="FRATAXIN"/>
</dbReference>